<dbReference type="Pfam" id="PF00005">
    <property type="entry name" value="ABC_tran"/>
    <property type="match status" value="2"/>
</dbReference>
<dbReference type="PROSITE" id="PS00211">
    <property type="entry name" value="ABC_TRANSPORTER_1"/>
    <property type="match status" value="2"/>
</dbReference>
<dbReference type="CDD" id="cd03257">
    <property type="entry name" value="ABC_NikE_OppD_transporters"/>
    <property type="match status" value="2"/>
</dbReference>
<dbReference type="Proteomes" id="UP000787635">
    <property type="component" value="Unassembled WGS sequence"/>
</dbReference>
<comment type="caution">
    <text evidence="9">The sequence shown here is derived from an EMBL/GenBank/DDBJ whole genome shotgun (WGS) entry which is preliminary data.</text>
</comment>
<protein>
    <submittedName>
        <fullName evidence="9">ABC transporter ATP-binding protein</fullName>
    </submittedName>
</protein>
<evidence type="ECO:0000256" key="3">
    <source>
        <dbReference type="ARBA" id="ARBA00022448"/>
    </source>
</evidence>
<name>A0ABX1E8A9_9PROT</name>
<dbReference type="PANTHER" id="PTHR43297">
    <property type="entry name" value="OLIGOPEPTIDE TRANSPORT ATP-BINDING PROTEIN APPD"/>
    <property type="match status" value="1"/>
</dbReference>
<dbReference type="Gene3D" id="3.40.50.300">
    <property type="entry name" value="P-loop containing nucleotide triphosphate hydrolases"/>
    <property type="match status" value="2"/>
</dbReference>
<keyword evidence="6 9" id="KW-0067">ATP-binding</keyword>
<organism evidence="9 10">
    <name type="scientific">Falsiroseomonas selenitidurans</name>
    <dbReference type="NCBI Taxonomy" id="2716335"/>
    <lineage>
        <taxon>Bacteria</taxon>
        <taxon>Pseudomonadati</taxon>
        <taxon>Pseudomonadota</taxon>
        <taxon>Alphaproteobacteria</taxon>
        <taxon>Acetobacterales</taxon>
        <taxon>Roseomonadaceae</taxon>
        <taxon>Falsiroseomonas</taxon>
    </lineage>
</organism>
<proteinExistence type="inferred from homology"/>
<dbReference type="PROSITE" id="PS50893">
    <property type="entry name" value="ABC_TRANSPORTER_2"/>
    <property type="match status" value="2"/>
</dbReference>
<evidence type="ECO:0000259" key="8">
    <source>
        <dbReference type="PROSITE" id="PS50893"/>
    </source>
</evidence>
<dbReference type="PANTHER" id="PTHR43297:SF2">
    <property type="entry name" value="DIPEPTIDE TRANSPORT ATP-BINDING PROTEIN DPPD"/>
    <property type="match status" value="1"/>
</dbReference>
<gene>
    <name evidence="9" type="ORF">HEQ75_09640</name>
</gene>
<keyword evidence="4" id="KW-1003">Cell membrane</keyword>
<evidence type="ECO:0000313" key="9">
    <source>
        <dbReference type="EMBL" id="NKC31120.1"/>
    </source>
</evidence>
<evidence type="ECO:0000313" key="10">
    <source>
        <dbReference type="Proteomes" id="UP000787635"/>
    </source>
</evidence>
<keyword evidence="7" id="KW-0472">Membrane</keyword>
<dbReference type="InterPro" id="IPR003439">
    <property type="entry name" value="ABC_transporter-like_ATP-bd"/>
</dbReference>
<evidence type="ECO:0000256" key="2">
    <source>
        <dbReference type="ARBA" id="ARBA00005417"/>
    </source>
</evidence>
<dbReference type="SMART" id="SM00382">
    <property type="entry name" value="AAA"/>
    <property type="match status" value="2"/>
</dbReference>
<comment type="similarity">
    <text evidence="2">Belongs to the ABC transporter superfamily.</text>
</comment>
<evidence type="ECO:0000256" key="1">
    <source>
        <dbReference type="ARBA" id="ARBA00004417"/>
    </source>
</evidence>
<dbReference type="EMBL" id="JAAVNE010000012">
    <property type="protein sequence ID" value="NKC31120.1"/>
    <property type="molecule type" value="Genomic_DNA"/>
</dbReference>
<keyword evidence="10" id="KW-1185">Reference proteome</keyword>
<dbReference type="GO" id="GO:0005524">
    <property type="term" value="F:ATP binding"/>
    <property type="evidence" value="ECO:0007669"/>
    <property type="project" value="UniProtKB-KW"/>
</dbReference>
<comment type="subcellular location">
    <subcellularLocation>
        <location evidence="1">Cell inner membrane</location>
        <topology evidence="1">Peripheral membrane protein</topology>
    </subcellularLocation>
</comment>
<dbReference type="InterPro" id="IPR017871">
    <property type="entry name" value="ABC_transporter-like_CS"/>
</dbReference>
<evidence type="ECO:0000256" key="7">
    <source>
        <dbReference type="ARBA" id="ARBA00023136"/>
    </source>
</evidence>
<sequence>MSGLLVRDLRVTLPGPVEAVRGLSLAVPPGSVVGLVGASGCGKSVSLLAIARLLPKRRGLVVSGEVLLDGRDLLALDEVAMRGVRGRRIGVVFQDPAAALDPLMTIGAQLDEALAANGAAPAGIAGRAQALLEEVGLQDTPRLRAAWPHELSGGQQQRVVIALALAGDPSLLLADEPTTALDPTVQAQVLRLLRDLVARRGMGLLLVSHDLPLVAGQASEVLVMHRGTVVDAGPPRAVLGTPRHPVSRAMVEAAQLARAPAPRAAPARLRVQALRIAYRRGTHVVNAVQGVEFEIAAGEALGLVGESGSGKSSIARAVAGLVAPLSGSIDLDGARPGDPRAWARRCQLVAQDPLGALNPRHTARRALEEPFRIHRLPDAEARIAAVLAEVGLDAALLGRYPTQLSGGQRQRLCIARALLLDPAVLVCDEPVTALDAALRRQVLELLAALCAQRGLALLMISHDFAAVRAICPRVVVLDAGVVIESGPAEEVMRAPRHARTAALVAALPPPLAALGNRRCTTHPSA</sequence>
<accession>A0ABX1E8A9</accession>
<feature type="domain" description="ABC transporter" evidence="8">
    <location>
        <begin position="269"/>
        <end position="504"/>
    </location>
</feature>
<dbReference type="RefSeq" id="WP_168029709.1">
    <property type="nucleotide sequence ID" value="NZ_JAAVNE010000012.1"/>
</dbReference>
<dbReference type="SUPFAM" id="SSF52540">
    <property type="entry name" value="P-loop containing nucleoside triphosphate hydrolases"/>
    <property type="match status" value="2"/>
</dbReference>
<dbReference type="InterPro" id="IPR003593">
    <property type="entry name" value="AAA+_ATPase"/>
</dbReference>
<reference evidence="9 10" key="1">
    <citation type="submission" date="2020-03" db="EMBL/GenBank/DDBJ databases">
        <title>Roseomonas selenitidurans sp. nov. isolated from urban soil.</title>
        <authorList>
            <person name="Liu H."/>
        </authorList>
    </citation>
    <scope>NUCLEOTIDE SEQUENCE [LARGE SCALE GENOMIC DNA]</scope>
    <source>
        <strain evidence="9 10">BU-1</strain>
    </source>
</reference>
<evidence type="ECO:0000256" key="4">
    <source>
        <dbReference type="ARBA" id="ARBA00022475"/>
    </source>
</evidence>
<dbReference type="InterPro" id="IPR027417">
    <property type="entry name" value="P-loop_NTPase"/>
</dbReference>
<evidence type="ECO:0000256" key="6">
    <source>
        <dbReference type="ARBA" id="ARBA00022840"/>
    </source>
</evidence>
<evidence type="ECO:0000256" key="5">
    <source>
        <dbReference type="ARBA" id="ARBA00022741"/>
    </source>
</evidence>
<feature type="domain" description="ABC transporter" evidence="8">
    <location>
        <begin position="4"/>
        <end position="251"/>
    </location>
</feature>
<keyword evidence="5" id="KW-0547">Nucleotide-binding</keyword>
<dbReference type="InterPro" id="IPR050388">
    <property type="entry name" value="ABC_Ni/Peptide_Import"/>
</dbReference>
<keyword evidence="3" id="KW-0813">Transport</keyword>